<dbReference type="Proteomes" id="UP000774935">
    <property type="component" value="Unassembled WGS sequence"/>
</dbReference>
<feature type="transmembrane region" description="Helical" evidence="1">
    <location>
        <begin position="89"/>
        <end position="110"/>
    </location>
</feature>
<sequence>MEKNRLLTIALVTGNITKAFFLLLIAAMSVVLVHWHISPETYKDVVITIDSSNEVRYVFKHSDNLAVPENSTSIADTGAALSQISNVSLYFHFLQTVGHFIILILIVNQVTRIIRSVKALETFRSDNSQAFRKIGIYCVAMALLGCIKWFEVGNHERMSFSFGVVPLAFALGAFILAEIFKEGNKLYEAEQLTI</sequence>
<keyword evidence="1" id="KW-0472">Membrane</keyword>
<protein>
    <submittedName>
        <fullName evidence="2">DUF2975 domain-containing protein</fullName>
    </submittedName>
</protein>
<dbReference type="Pfam" id="PF11188">
    <property type="entry name" value="DUF2975"/>
    <property type="match status" value="1"/>
</dbReference>
<evidence type="ECO:0000256" key="1">
    <source>
        <dbReference type="SAM" id="Phobius"/>
    </source>
</evidence>
<dbReference type="EMBL" id="JAHWXQ010000001">
    <property type="protein sequence ID" value="MBW3363643.1"/>
    <property type="molecule type" value="Genomic_DNA"/>
</dbReference>
<proteinExistence type="predicted"/>
<keyword evidence="1" id="KW-1133">Transmembrane helix</keyword>
<gene>
    <name evidence="2" type="ORF">KYK27_01215</name>
</gene>
<keyword evidence="1" id="KW-0812">Transmembrane</keyword>
<reference evidence="2 3" key="1">
    <citation type="submission" date="2021-07" db="EMBL/GenBank/DDBJ databases">
        <authorList>
            <person name="Kim M.K."/>
        </authorList>
    </citation>
    <scope>NUCLEOTIDE SEQUENCE [LARGE SCALE GENOMIC DNA]</scope>
    <source>
        <strain evidence="2 3">HLY7-15</strain>
    </source>
</reference>
<accession>A0ABS6X6K7</accession>
<organism evidence="2 3">
    <name type="scientific">Pontibacter populi</name>
    <dbReference type="NCBI Taxonomy" id="890055"/>
    <lineage>
        <taxon>Bacteria</taxon>
        <taxon>Pseudomonadati</taxon>
        <taxon>Bacteroidota</taxon>
        <taxon>Cytophagia</taxon>
        <taxon>Cytophagales</taxon>
        <taxon>Hymenobacteraceae</taxon>
        <taxon>Pontibacter</taxon>
    </lineage>
</organism>
<keyword evidence="3" id="KW-1185">Reference proteome</keyword>
<feature type="transmembrane region" description="Helical" evidence="1">
    <location>
        <begin position="162"/>
        <end position="180"/>
    </location>
</feature>
<dbReference type="RefSeq" id="WP_199108246.1">
    <property type="nucleotide sequence ID" value="NZ_JAHWXQ010000001.1"/>
</dbReference>
<evidence type="ECO:0000313" key="3">
    <source>
        <dbReference type="Proteomes" id="UP000774935"/>
    </source>
</evidence>
<evidence type="ECO:0000313" key="2">
    <source>
        <dbReference type="EMBL" id="MBW3363643.1"/>
    </source>
</evidence>
<name>A0ABS6X6K7_9BACT</name>
<feature type="transmembrane region" description="Helical" evidence="1">
    <location>
        <begin position="20"/>
        <end position="37"/>
    </location>
</feature>
<dbReference type="InterPro" id="IPR021354">
    <property type="entry name" value="DUF2975"/>
</dbReference>
<comment type="caution">
    <text evidence="2">The sequence shown here is derived from an EMBL/GenBank/DDBJ whole genome shotgun (WGS) entry which is preliminary data.</text>
</comment>
<feature type="transmembrane region" description="Helical" evidence="1">
    <location>
        <begin position="130"/>
        <end position="150"/>
    </location>
</feature>